<dbReference type="InterPro" id="IPR050563">
    <property type="entry name" value="4-hydroxybenzoyl-CoA_TE"/>
</dbReference>
<dbReference type="PANTHER" id="PTHR31793:SF24">
    <property type="entry name" value="LONG-CHAIN ACYL-COA THIOESTERASE FADM"/>
    <property type="match status" value="1"/>
</dbReference>
<name>A0ABW1YB90_9DEIO</name>
<dbReference type="SUPFAM" id="SSF54637">
    <property type="entry name" value="Thioesterase/thiol ester dehydrase-isomerase"/>
    <property type="match status" value="1"/>
</dbReference>
<keyword evidence="1" id="KW-0378">Hydrolase</keyword>
<accession>A0ABW1YB90</accession>
<dbReference type="Gene3D" id="3.10.129.10">
    <property type="entry name" value="Hotdog Thioesterase"/>
    <property type="match status" value="1"/>
</dbReference>
<sequence>MKTHPLADLDWSRAHTAPIQMRYSDADAMGHLNNAVYVQYLETARVLMMQDLGGDINALLTVLARIELDYVREIRLGQTVEVQTLLEHVGRSSYSFVVRMMADGEPCAYGRTVQVNVGTDKRPAPLSDEWMRRMAPYAAPGVLPGSH</sequence>
<dbReference type="RefSeq" id="WP_380082574.1">
    <property type="nucleotide sequence ID" value="NZ_JBHSWD010000001.1"/>
</dbReference>
<dbReference type="EMBL" id="JBHSWD010000001">
    <property type="protein sequence ID" value="MFC6591571.1"/>
    <property type="molecule type" value="Genomic_DNA"/>
</dbReference>
<dbReference type="EC" id="3.1.2.-" evidence="1"/>
<evidence type="ECO:0000313" key="1">
    <source>
        <dbReference type="EMBL" id="MFC6591571.1"/>
    </source>
</evidence>
<comment type="caution">
    <text evidence="1">The sequence shown here is derived from an EMBL/GenBank/DDBJ whole genome shotgun (WGS) entry which is preliminary data.</text>
</comment>
<dbReference type="Pfam" id="PF13279">
    <property type="entry name" value="4HBT_2"/>
    <property type="match status" value="1"/>
</dbReference>
<dbReference type="InterPro" id="IPR029069">
    <property type="entry name" value="HotDog_dom_sf"/>
</dbReference>
<proteinExistence type="predicted"/>
<organism evidence="1 2">
    <name type="scientific">Deinococcus lacus</name>
    <dbReference type="NCBI Taxonomy" id="392561"/>
    <lineage>
        <taxon>Bacteria</taxon>
        <taxon>Thermotogati</taxon>
        <taxon>Deinococcota</taxon>
        <taxon>Deinococci</taxon>
        <taxon>Deinococcales</taxon>
        <taxon>Deinococcaceae</taxon>
        <taxon>Deinococcus</taxon>
    </lineage>
</organism>
<evidence type="ECO:0000313" key="2">
    <source>
        <dbReference type="Proteomes" id="UP001596297"/>
    </source>
</evidence>
<dbReference type="PANTHER" id="PTHR31793">
    <property type="entry name" value="4-HYDROXYBENZOYL-COA THIOESTERASE FAMILY MEMBER"/>
    <property type="match status" value="1"/>
</dbReference>
<dbReference type="GO" id="GO:0016787">
    <property type="term" value="F:hydrolase activity"/>
    <property type="evidence" value="ECO:0007669"/>
    <property type="project" value="UniProtKB-KW"/>
</dbReference>
<dbReference type="CDD" id="cd00586">
    <property type="entry name" value="4HBT"/>
    <property type="match status" value="1"/>
</dbReference>
<protein>
    <submittedName>
        <fullName evidence="1">Acyl-CoA thioesterase</fullName>
        <ecNumber evidence="1">3.1.2.-</ecNumber>
    </submittedName>
</protein>
<dbReference type="Proteomes" id="UP001596297">
    <property type="component" value="Unassembled WGS sequence"/>
</dbReference>
<keyword evidence="2" id="KW-1185">Reference proteome</keyword>
<gene>
    <name evidence="1" type="ORF">ACFP81_05770</name>
</gene>
<reference evidence="2" key="1">
    <citation type="journal article" date="2019" name="Int. J. Syst. Evol. Microbiol.">
        <title>The Global Catalogue of Microorganisms (GCM) 10K type strain sequencing project: providing services to taxonomists for standard genome sequencing and annotation.</title>
        <authorList>
            <consortium name="The Broad Institute Genomics Platform"/>
            <consortium name="The Broad Institute Genome Sequencing Center for Infectious Disease"/>
            <person name="Wu L."/>
            <person name="Ma J."/>
        </authorList>
    </citation>
    <scope>NUCLEOTIDE SEQUENCE [LARGE SCALE GENOMIC DNA]</scope>
    <source>
        <strain evidence="2">CGMCC 1.15772</strain>
    </source>
</reference>